<reference evidence="2 3" key="1">
    <citation type="journal article" date="2014" name="Genome Announc.">
        <title>Draft Genome Sequence of Commensalibacter papalotli MX01, a Symbiont Identified from the Guts of Overwintering Monarch Butterflies.</title>
        <authorList>
            <person name="Servin-Garciduenas L.E."/>
            <person name="Sanchez-Quinto A."/>
            <person name="Martinez-Romero E."/>
        </authorList>
    </citation>
    <scope>NUCLEOTIDE SEQUENCE [LARGE SCALE GENOMIC DNA]</scope>
    <source>
        <strain evidence="3">MX-MONARCH01</strain>
    </source>
</reference>
<accession>W7E6R5</accession>
<evidence type="ECO:0000313" key="2">
    <source>
        <dbReference type="EMBL" id="EUK18826.1"/>
    </source>
</evidence>
<dbReference type="STRING" id="1208583.COMX_03720"/>
<dbReference type="InterPro" id="IPR010985">
    <property type="entry name" value="Ribbon_hlx_hlx"/>
</dbReference>
<comment type="caution">
    <text evidence="2">The sequence shown here is derived from an EMBL/GenBank/DDBJ whole genome shotgun (WGS) entry which is preliminary data.</text>
</comment>
<dbReference type="SUPFAM" id="SSF47598">
    <property type="entry name" value="Ribbon-helix-helix"/>
    <property type="match status" value="1"/>
</dbReference>
<sequence>MVYNIYHIILWEFIMDTKTTCHSIRLPIELKKWVKDKADEERRSLNSQFVYYIDQARKNEKKVVMNEN</sequence>
<dbReference type="InterPro" id="IPR005569">
    <property type="entry name" value="Arc_DNA-bd_dom"/>
</dbReference>
<dbReference type="EMBL" id="ATSX01000001">
    <property type="protein sequence ID" value="EUK18826.1"/>
    <property type="molecule type" value="Genomic_DNA"/>
</dbReference>
<evidence type="ECO:0000259" key="1">
    <source>
        <dbReference type="Pfam" id="PF03869"/>
    </source>
</evidence>
<gene>
    <name evidence="2" type="ORF">COMX_03720</name>
</gene>
<dbReference type="AlphaFoldDB" id="W7E6R5"/>
<evidence type="ECO:0000313" key="3">
    <source>
        <dbReference type="Proteomes" id="UP000019250"/>
    </source>
</evidence>
<dbReference type="Pfam" id="PF03869">
    <property type="entry name" value="Arc"/>
    <property type="match status" value="1"/>
</dbReference>
<name>W7E6R5_9PROT</name>
<feature type="domain" description="Arc-like DNA binding" evidence="1">
    <location>
        <begin position="24"/>
        <end position="61"/>
    </location>
</feature>
<dbReference type="InterPro" id="IPR013321">
    <property type="entry name" value="Arc_rbn_hlx_hlx"/>
</dbReference>
<dbReference type="GO" id="GO:0006355">
    <property type="term" value="P:regulation of DNA-templated transcription"/>
    <property type="evidence" value="ECO:0007669"/>
    <property type="project" value="InterPro"/>
</dbReference>
<dbReference type="GO" id="GO:0003677">
    <property type="term" value="F:DNA binding"/>
    <property type="evidence" value="ECO:0007669"/>
    <property type="project" value="InterPro"/>
</dbReference>
<organism evidence="2 3">
    <name type="scientific">Commensalibacter papalotli</name>
    <name type="common">ex Servin-Garciduenas et al. 2014</name>
    <dbReference type="NCBI Taxonomy" id="1208583"/>
    <lineage>
        <taxon>Bacteria</taxon>
        <taxon>Pseudomonadati</taxon>
        <taxon>Pseudomonadota</taxon>
        <taxon>Alphaproteobacteria</taxon>
        <taxon>Acetobacterales</taxon>
        <taxon>Acetobacteraceae</taxon>
    </lineage>
</organism>
<dbReference type="Gene3D" id="1.10.1220.10">
    <property type="entry name" value="Met repressor-like"/>
    <property type="match status" value="1"/>
</dbReference>
<dbReference type="Proteomes" id="UP000019250">
    <property type="component" value="Unassembled WGS sequence"/>
</dbReference>
<proteinExistence type="predicted"/>
<protein>
    <recommendedName>
        <fullName evidence="1">Arc-like DNA binding domain-containing protein</fullName>
    </recommendedName>
</protein>
<keyword evidence="3" id="KW-1185">Reference proteome</keyword>
<dbReference type="RefSeq" id="WP_034337173.1">
    <property type="nucleotide sequence ID" value="NZ_ATSX01000001.1"/>
</dbReference>